<dbReference type="SUPFAM" id="SSF51430">
    <property type="entry name" value="NAD(P)-linked oxidoreductase"/>
    <property type="match status" value="1"/>
</dbReference>
<name>A0A1J5PX67_9ZZZZ</name>
<dbReference type="EC" id="1.1.1.-" evidence="3"/>
<dbReference type="GO" id="GO:0016491">
    <property type="term" value="F:oxidoreductase activity"/>
    <property type="evidence" value="ECO:0007669"/>
    <property type="project" value="UniProtKB-KW"/>
</dbReference>
<evidence type="ECO:0000256" key="1">
    <source>
        <dbReference type="ARBA" id="ARBA00023002"/>
    </source>
</evidence>
<accession>A0A1J5PX67</accession>
<evidence type="ECO:0000313" key="3">
    <source>
        <dbReference type="EMBL" id="OIQ68213.1"/>
    </source>
</evidence>
<feature type="domain" description="NADP-dependent oxidoreductase" evidence="2">
    <location>
        <begin position="2"/>
        <end position="64"/>
    </location>
</feature>
<sequence length="75" mass="7756">MAETLASVAARRGTSHAQVALAWLLQKPGITAPIIGASKPAHLDDAVAALELNLDNAELAALEAQYLPHAVVGFD</sequence>
<proteinExistence type="predicted"/>
<keyword evidence="1 3" id="KW-0560">Oxidoreductase</keyword>
<dbReference type="InterPro" id="IPR036812">
    <property type="entry name" value="NAD(P)_OxRdtase_dom_sf"/>
</dbReference>
<dbReference type="InterPro" id="IPR023210">
    <property type="entry name" value="NADP_OxRdtase_dom"/>
</dbReference>
<dbReference type="GO" id="GO:0005829">
    <property type="term" value="C:cytosol"/>
    <property type="evidence" value="ECO:0007669"/>
    <property type="project" value="TreeGrafter"/>
</dbReference>
<gene>
    <name evidence="3" type="primary">gpr_25</name>
    <name evidence="3" type="ORF">GALL_502020</name>
</gene>
<protein>
    <submittedName>
        <fullName evidence="3">L-glyceraldehyde 3-phosphate reductase</fullName>
        <ecNumber evidence="3">1.1.1.-</ecNumber>
    </submittedName>
</protein>
<dbReference type="PANTHER" id="PTHR43364">
    <property type="entry name" value="NADH-SPECIFIC METHYLGLYOXAL REDUCTASE-RELATED"/>
    <property type="match status" value="1"/>
</dbReference>
<reference evidence="3" key="1">
    <citation type="submission" date="2016-10" db="EMBL/GenBank/DDBJ databases">
        <title>Sequence of Gallionella enrichment culture.</title>
        <authorList>
            <person name="Poehlein A."/>
            <person name="Muehling M."/>
            <person name="Daniel R."/>
        </authorList>
    </citation>
    <scope>NUCLEOTIDE SEQUENCE</scope>
</reference>
<dbReference type="Gene3D" id="3.20.20.100">
    <property type="entry name" value="NADP-dependent oxidoreductase domain"/>
    <property type="match status" value="1"/>
</dbReference>
<evidence type="ECO:0000259" key="2">
    <source>
        <dbReference type="Pfam" id="PF00248"/>
    </source>
</evidence>
<dbReference type="Pfam" id="PF00248">
    <property type="entry name" value="Aldo_ket_red"/>
    <property type="match status" value="1"/>
</dbReference>
<comment type="caution">
    <text evidence="3">The sequence shown here is derived from an EMBL/GenBank/DDBJ whole genome shotgun (WGS) entry which is preliminary data.</text>
</comment>
<dbReference type="AlphaFoldDB" id="A0A1J5PX67"/>
<dbReference type="EMBL" id="MLJW01005446">
    <property type="protein sequence ID" value="OIQ68213.1"/>
    <property type="molecule type" value="Genomic_DNA"/>
</dbReference>
<organism evidence="3">
    <name type="scientific">mine drainage metagenome</name>
    <dbReference type="NCBI Taxonomy" id="410659"/>
    <lineage>
        <taxon>unclassified sequences</taxon>
        <taxon>metagenomes</taxon>
        <taxon>ecological metagenomes</taxon>
    </lineage>
</organism>
<dbReference type="InterPro" id="IPR050523">
    <property type="entry name" value="AKR_Detox_Biosynth"/>
</dbReference>
<dbReference type="PANTHER" id="PTHR43364:SF4">
    <property type="entry name" value="NAD(P)-LINKED OXIDOREDUCTASE SUPERFAMILY PROTEIN"/>
    <property type="match status" value="1"/>
</dbReference>